<feature type="non-terminal residue" evidence="2">
    <location>
        <position position="1"/>
    </location>
</feature>
<dbReference type="EMBL" id="PFBZ01000163">
    <property type="protein sequence ID" value="PIT86323.1"/>
    <property type="molecule type" value="Genomic_DNA"/>
</dbReference>
<gene>
    <name evidence="2" type="ORF">COU33_03790</name>
</gene>
<proteinExistence type="predicted"/>
<feature type="region of interest" description="Disordered" evidence="1">
    <location>
        <begin position="128"/>
        <end position="149"/>
    </location>
</feature>
<accession>A0A2M6W0J2</accession>
<dbReference type="Proteomes" id="UP000229362">
    <property type="component" value="Unassembled WGS sequence"/>
</dbReference>
<feature type="region of interest" description="Disordered" evidence="1">
    <location>
        <begin position="1"/>
        <end position="83"/>
    </location>
</feature>
<protein>
    <submittedName>
        <fullName evidence="2">Uncharacterized protein</fullName>
    </submittedName>
</protein>
<evidence type="ECO:0000313" key="3">
    <source>
        <dbReference type="Proteomes" id="UP000229362"/>
    </source>
</evidence>
<organism evidence="2 3">
    <name type="scientific">Candidatus Magasanikbacteria bacterium CG10_big_fil_rev_8_21_14_0_10_43_6</name>
    <dbReference type="NCBI Taxonomy" id="1974650"/>
    <lineage>
        <taxon>Bacteria</taxon>
        <taxon>Candidatus Magasanikiibacteriota</taxon>
    </lineage>
</organism>
<comment type="caution">
    <text evidence="2">The sequence shown here is derived from an EMBL/GenBank/DDBJ whole genome shotgun (WGS) entry which is preliminary data.</text>
</comment>
<sequence length="149" mass="15285">RNLRPTMGFADDTERRGNTNDGKLGRSVRAPGEELGSPTPAGGRGPRARGAAYGHSGDPQGEHPQGGAYQPGELDRWGGPGCGACEQEELELALPLGPGAAGQEDEAPAPLLELPRGRGWRLVVLRGHRQGGGARAHRAGSGPDEGSGA</sequence>
<dbReference type="AlphaFoldDB" id="A0A2M6W0J2"/>
<evidence type="ECO:0000256" key="1">
    <source>
        <dbReference type="SAM" id="MobiDB-lite"/>
    </source>
</evidence>
<reference evidence="3" key="1">
    <citation type="submission" date="2017-09" db="EMBL/GenBank/DDBJ databases">
        <title>Depth-based differentiation of microbial function through sediment-hosted aquifers and enrichment of novel symbionts in the deep terrestrial subsurface.</title>
        <authorList>
            <person name="Probst A.J."/>
            <person name="Ladd B."/>
            <person name="Jarett J.K."/>
            <person name="Geller-Mcgrath D.E."/>
            <person name="Sieber C.M.K."/>
            <person name="Emerson J.B."/>
            <person name="Anantharaman K."/>
            <person name="Thomas B.C."/>
            <person name="Malmstrom R."/>
            <person name="Stieglmeier M."/>
            <person name="Klingl A."/>
            <person name="Woyke T."/>
            <person name="Ryan C.M."/>
            <person name="Banfield J.F."/>
        </authorList>
    </citation>
    <scope>NUCLEOTIDE SEQUENCE [LARGE SCALE GENOMIC DNA]</scope>
</reference>
<evidence type="ECO:0000313" key="2">
    <source>
        <dbReference type="EMBL" id="PIT86323.1"/>
    </source>
</evidence>
<name>A0A2M6W0J2_9BACT</name>